<evidence type="ECO:0000256" key="2">
    <source>
        <dbReference type="ARBA" id="ARBA00012438"/>
    </source>
</evidence>
<evidence type="ECO:0000313" key="9">
    <source>
        <dbReference type="Proteomes" id="UP000603352"/>
    </source>
</evidence>
<dbReference type="PROSITE" id="PS50109">
    <property type="entry name" value="HIS_KIN"/>
    <property type="match status" value="1"/>
</dbReference>
<accession>A0ABQ1IM78</accession>
<dbReference type="SMART" id="SM00388">
    <property type="entry name" value="HisKA"/>
    <property type="match status" value="1"/>
</dbReference>
<keyword evidence="9" id="KW-1185">Reference proteome</keyword>
<feature type="modified residue" description="4-aspartylphosphate" evidence="4">
    <location>
        <position position="539"/>
    </location>
</feature>
<feature type="domain" description="Response regulatory" evidence="7">
    <location>
        <begin position="490"/>
        <end position="608"/>
    </location>
</feature>
<keyword evidence="5" id="KW-0812">Transmembrane</keyword>
<feature type="transmembrane region" description="Helical" evidence="5">
    <location>
        <begin position="150"/>
        <end position="170"/>
    </location>
</feature>
<dbReference type="EMBL" id="BMDZ01000033">
    <property type="protein sequence ID" value="GGB45516.1"/>
    <property type="molecule type" value="Genomic_DNA"/>
</dbReference>
<dbReference type="SUPFAM" id="SSF47384">
    <property type="entry name" value="Homodimeric domain of signal transducing histidine kinase"/>
    <property type="match status" value="1"/>
</dbReference>
<evidence type="ECO:0000256" key="4">
    <source>
        <dbReference type="PROSITE-ProRule" id="PRU00169"/>
    </source>
</evidence>
<gene>
    <name evidence="8" type="ORF">GCM10011505_28440</name>
</gene>
<dbReference type="InterPro" id="IPR036890">
    <property type="entry name" value="HATPase_C_sf"/>
</dbReference>
<dbReference type="CDD" id="cd16922">
    <property type="entry name" value="HATPase_EvgS-ArcB-TorS-like"/>
    <property type="match status" value="1"/>
</dbReference>
<dbReference type="CDD" id="cd00082">
    <property type="entry name" value="HisKA"/>
    <property type="match status" value="1"/>
</dbReference>
<dbReference type="PRINTS" id="PR00344">
    <property type="entry name" value="BCTRLSENSOR"/>
</dbReference>
<sequence length="758" mass="80109">MDIGTLAVYNAWVTVVLTIGFTAVAIARRKSEHVLWWTAGNAARAAGSLILAFNIATGNVATVLAANTLLLVSSGLYLTSFERLTGNRGMMPPAIAIIAGTVGVVLTFTVIQPDLKARIVGYSVGSSLLLLQCAVVAIRHAGRSNTRSSLRAAGAVFGVFGLITLLRGLATLAGPGFDAVLSSPPVQAAFLVLAGMFYVGSNFAMLWSIIVGDGERHAAELDAARQAAERASLAKSRFLATMSHELRTPLNGVLGAAQLLLDDPSLAPEPRRRVQMITSAGRHLLGVVNDVLDFSKIEAGKLSLQPRDGVDLRGLLGVATDVIAPQATAKGLLLMTDAAPDLPRAVRVDGMRLQQVLLNLLSNAVKFTHDGRVVLRVRRLDDGRLRFEVQDDGPGIPAGKRDLLFKDFSQIEDGASESSGTGLGLAISSRLVRAMGGRLSLDATVSRGALFRFDIPLPETAPAAAVGPTPAHATTETDPAAAVAPAPRIRVLIADDVEMNREVLAAMLKRLGCAVDKAEDGAEALAMAARGGLDLVLMDMRMPVMDGLQATRAIRGLNDPSAARVPIVALTANAFEEAIDQCRAAGMDDYLAKPIQIAELAEVLRRHTSFVEQTAQGQDGATIEAAAMSAMSGDGAAPTAGADDEMQAIDRLQRMLGRDRVSQMLDSFMSTAAERLQRMTPAADPAVLADDARTLAGMASLLGLEQAALLGRRLATSTENGEDATIRQAHLDAFGSRLRSTLVELMMRRARLREQVMP</sequence>
<dbReference type="SMART" id="SM00448">
    <property type="entry name" value="REC"/>
    <property type="match status" value="1"/>
</dbReference>
<keyword evidence="3 4" id="KW-0597">Phosphoprotein</keyword>
<dbReference type="Gene3D" id="1.20.120.160">
    <property type="entry name" value="HPT domain"/>
    <property type="match status" value="1"/>
</dbReference>
<dbReference type="Gene3D" id="3.40.50.2300">
    <property type="match status" value="1"/>
</dbReference>
<dbReference type="Pfam" id="PF02518">
    <property type="entry name" value="HATPase_c"/>
    <property type="match status" value="1"/>
</dbReference>
<dbReference type="SMART" id="SM00387">
    <property type="entry name" value="HATPase_c"/>
    <property type="match status" value="1"/>
</dbReference>
<feature type="transmembrane region" description="Helical" evidence="5">
    <location>
        <begin position="93"/>
        <end position="113"/>
    </location>
</feature>
<dbReference type="InterPro" id="IPR011006">
    <property type="entry name" value="CheY-like_superfamily"/>
</dbReference>
<protein>
    <recommendedName>
        <fullName evidence="2">histidine kinase</fullName>
        <ecNumber evidence="2">2.7.13.3</ecNumber>
    </recommendedName>
</protein>
<evidence type="ECO:0000259" key="7">
    <source>
        <dbReference type="PROSITE" id="PS50110"/>
    </source>
</evidence>
<comment type="catalytic activity">
    <reaction evidence="1">
        <text>ATP + protein L-histidine = ADP + protein N-phospho-L-histidine.</text>
        <dbReference type="EC" id="2.7.13.3"/>
    </reaction>
</comment>
<dbReference type="InterPro" id="IPR005467">
    <property type="entry name" value="His_kinase_dom"/>
</dbReference>
<feature type="transmembrane region" description="Helical" evidence="5">
    <location>
        <begin position="6"/>
        <end position="27"/>
    </location>
</feature>
<keyword evidence="5" id="KW-0472">Membrane</keyword>
<feature type="transmembrane region" description="Helical" evidence="5">
    <location>
        <begin position="119"/>
        <end position="138"/>
    </location>
</feature>
<dbReference type="InterPro" id="IPR036097">
    <property type="entry name" value="HisK_dim/P_sf"/>
</dbReference>
<dbReference type="EC" id="2.7.13.3" evidence="2"/>
<dbReference type="SUPFAM" id="SSF55874">
    <property type="entry name" value="ATPase domain of HSP90 chaperone/DNA topoisomerase II/histidine kinase"/>
    <property type="match status" value="1"/>
</dbReference>
<dbReference type="Gene3D" id="1.10.287.130">
    <property type="match status" value="1"/>
</dbReference>
<dbReference type="InterPro" id="IPR003594">
    <property type="entry name" value="HATPase_dom"/>
</dbReference>
<dbReference type="Gene3D" id="3.30.565.10">
    <property type="entry name" value="Histidine kinase-like ATPase, C-terminal domain"/>
    <property type="match status" value="1"/>
</dbReference>
<dbReference type="RefSeq" id="WP_188578988.1">
    <property type="nucleotide sequence ID" value="NZ_BMDZ01000033.1"/>
</dbReference>
<keyword evidence="5" id="KW-1133">Transmembrane helix</keyword>
<dbReference type="InterPro" id="IPR003661">
    <property type="entry name" value="HisK_dim/P_dom"/>
</dbReference>
<evidence type="ECO:0000256" key="1">
    <source>
        <dbReference type="ARBA" id="ARBA00000085"/>
    </source>
</evidence>
<evidence type="ECO:0000259" key="6">
    <source>
        <dbReference type="PROSITE" id="PS50109"/>
    </source>
</evidence>
<dbReference type="InterPro" id="IPR001789">
    <property type="entry name" value="Sig_transdc_resp-reg_receiver"/>
</dbReference>
<evidence type="ECO:0000256" key="5">
    <source>
        <dbReference type="SAM" id="Phobius"/>
    </source>
</evidence>
<reference evidence="9" key="1">
    <citation type="journal article" date="2019" name="Int. J. Syst. Evol. Microbiol.">
        <title>The Global Catalogue of Microorganisms (GCM) 10K type strain sequencing project: providing services to taxonomists for standard genome sequencing and annotation.</title>
        <authorList>
            <consortium name="The Broad Institute Genomics Platform"/>
            <consortium name="The Broad Institute Genome Sequencing Center for Infectious Disease"/>
            <person name="Wu L."/>
            <person name="Ma J."/>
        </authorList>
    </citation>
    <scope>NUCLEOTIDE SEQUENCE [LARGE SCALE GENOMIC DNA]</scope>
    <source>
        <strain evidence="9">CGMCC 1.10188</strain>
    </source>
</reference>
<evidence type="ECO:0000256" key="3">
    <source>
        <dbReference type="ARBA" id="ARBA00022553"/>
    </source>
</evidence>
<name>A0ABQ1IM78_9PROT</name>
<dbReference type="Pfam" id="PF00512">
    <property type="entry name" value="HisKA"/>
    <property type="match status" value="1"/>
</dbReference>
<dbReference type="Proteomes" id="UP000603352">
    <property type="component" value="Unassembled WGS sequence"/>
</dbReference>
<dbReference type="InterPro" id="IPR036641">
    <property type="entry name" value="HPT_dom_sf"/>
</dbReference>
<dbReference type="CDD" id="cd17546">
    <property type="entry name" value="REC_hyHK_CKI1_RcsC-like"/>
    <property type="match status" value="1"/>
</dbReference>
<proteinExistence type="predicted"/>
<feature type="domain" description="Histidine kinase" evidence="6">
    <location>
        <begin position="241"/>
        <end position="459"/>
    </location>
</feature>
<comment type="caution">
    <text evidence="8">The sequence shown here is derived from an EMBL/GenBank/DDBJ whole genome shotgun (WGS) entry which is preliminary data.</text>
</comment>
<dbReference type="SUPFAM" id="SSF47226">
    <property type="entry name" value="Histidine-containing phosphotransfer domain, HPT domain"/>
    <property type="match status" value="1"/>
</dbReference>
<dbReference type="PANTHER" id="PTHR45339:SF5">
    <property type="entry name" value="HISTIDINE KINASE"/>
    <property type="match status" value="1"/>
</dbReference>
<dbReference type="PANTHER" id="PTHR45339">
    <property type="entry name" value="HYBRID SIGNAL TRANSDUCTION HISTIDINE KINASE J"/>
    <property type="match status" value="1"/>
</dbReference>
<dbReference type="PROSITE" id="PS50110">
    <property type="entry name" value="RESPONSE_REGULATORY"/>
    <property type="match status" value="1"/>
</dbReference>
<evidence type="ECO:0000313" key="8">
    <source>
        <dbReference type="EMBL" id="GGB45516.1"/>
    </source>
</evidence>
<feature type="transmembrane region" description="Helical" evidence="5">
    <location>
        <begin position="190"/>
        <end position="211"/>
    </location>
</feature>
<dbReference type="Pfam" id="PF00072">
    <property type="entry name" value="Response_reg"/>
    <property type="match status" value="1"/>
</dbReference>
<organism evidence="8 9">
    <name type="scientific">Tistrella bauzanensis</name>
    <dbReference type="NCBI Taxonomy" id="657419"/>
    <lineage>
        <taxon>Bacteria</taxon>
        <taxon>Pseudomonadati</taxon>
        <taxon>Pseudomonadota</taxon>
        <taxon>Alphaproteobacteria</taxon>
        <taxon>Geminicoccales</taxon>
        <taxon>Geminicoccaceae</taxon>
        <taxon>Tistrella</taxon>
    </lineage>
</organism>
<dbReference type="InterPro" id="IPR004358">
    <property type="entry name" value="Sig_transdc_His_kin-like_C"/>
</dbReference>
<dbReference type="SUPFAM" id="SSF52172">
    <property type="entry name" value="CheY-like"/>
    <property type="match status" value="1"/>
</dbReference>